<proteinExistence type="predicted"/>
<evidence type="ECO:0000313" key="3">
    <source>
        <dbReference type="Proteomes" id="UP000503017"/>
    </source>
</evidence>
<accession>A0A6M7WHM5</accession>
<name>A0A6M7WHM5_RHILI</name>
<feature type="domain" description="Immunity protein 45" evidence="1">
    <location>
        <begin position="17"/>
        <end position="89"/>
    </location>
</feature>
<dbReference type="Pfam" id="PF15572">
    <property type="entry name" value="Imm45"/>
    <property type="match status" value="1"/>
</dbReference>
<gene>
    <name evidence="2" type="ORF">EB235_19880</name>
</gene>
<evidence type="ECO:0000313" key="2">
    <source>
        <dbReference type="EMBL" id="QKD03480.1"/>
    </source>
</evidence>
<dbReference type="RefSeq" id="WP_155256277.1">
    <property type="nucleotide sequence ID" value="NZ_CP033367.1"/>
</dbReference>
<dbReference type="EMBL" id="CP033367">
    <property type="protein sequence ID" value="QKD03480.1"/>
    <property type="molecule type" value="Genomic_DNA"/>
</dbReference>
<dbReference type="InterPro" id="IPR029077">
    <property type="entry name" value="Imm45"/>
</dbReference>
<dbReference type="AlphaFoldDB" id="A0A6M7WHM5"/>
<organism evidence="2 3">
    <name type="scientific">Mesorhizobium loti R88b</name>
    <dbReference type="NCBI Taxonomy" id="935548"/>
    <lineage>
        <taxon>Bacteria</taxon>
        <taxon>Pseudomonadati</taxon>
        <taxon>Pseudomonadota</taxon>
        <taxon>Alphaproteobacteria</taxon>
        <taxon>Hyphomicrobiales</taxon>
        <taxon>Phyllobacteriaceae</taxon>
        <taxon>Mesorhizobium</taxon>
    </lineage>
</organism>
<dbReference type="Proteomes" id="UP000503017">
    <property type="component" value="Chromosome"/>
</dbReference>
<sequence>MEKRSLQNYLDAGNIHIGRGSIIRFPFVYRGENWRNVMVYDCDIEGRGMGLLVVSGYYAGTPIVHLPEESGKHAISTRWMLDNFSKWVDDVPTREIYIIEKIADVFL</sequence>
<evidence type="ECO:0000259" key="1">
    <source>
        <dbReference type="Pfam" id="PF15572"/>
    </source>
</evidence>
<protein>
    <recommendedName>
        <fullName evidence="1">Immunity protein 45 domain-containing protein</fullName>
    </recommendedName>
</protein>
<reference evidence="2 3" key="1">
    <citation type="submission" date="2018-10" db="EMBL/GenBank/DDBJ databases">
        <authorList>
            <person name="Perry B.J."/>
            <person name="Sullivan J.T."/>
            <person name="Murphy R.J.T."/>
            <person name="Ramsay J.P."/>
            <person name="Ronson C.W."/>
        </authorList>
    </citation>
    <scope>NUCLEOTIDE SEQUENCE [LARGE SCALE GENOMIC DNA]</scope>
    <source>
        <strain evidence="2 3">R88b</strain>
    </source>
</reference>